<dbReference type="OrthoDB" id="10578914at2759"/>
<accession>Q23WW2</accession>
<evidence type="ECO:0000313" key="2">
    <source>
        <dbReference type="EMBL" id="EAS00983.2"/>
    </source>
</evidence>
<keyword evidence="1 2" id="KW-0812">Transmembrane</keyword>
<dbReference type="Proteomes" id="UP000009168">
    <property type="component" value="Unassembled WGS sequence"/>
</dbReference>
<feature type="transmembrane region" description="Helical" evidence="1">
    <location>
        <begin position="215"/>
        <end position="233"/>
    </location>
</feature>
<dbReference type="RefSeq" id="XP_001021228.2">
    <property type="nucleotide sequence ID" value="XM_001021228.2"/>
</dbReference>
<dbReference type="eggNOG" id="ENOG502SRJ0">
    <property type="taxonomic scope" value="Eukaryota"/>
</dbReference>
<dbReference type="InParanoid" id="Q23WW2"/>
<protein>
    <submittedName>
        <fullName evidence="2">Transmembrane protein, putative</fullName>
    </submittedName>
</protein>
<reference evidence="3" key="1">
    <citation type="journal article" date="2006" name="PLoS Biol.">
        <title>Macronuclear genome sequence of the ciliate Tetrahymena thermophila, a model eukaryote.</title>
        <authorList>
            <person name="Eisen J.A."/>
            <person name="Coyne R.S."/>
            <person name="Wu M."/>
            <person name="Wu D."/>
            <person name="Thiagarajan M."/>
            <person name="Wortman J.R."/>
            <person name="Badger J.H."/>
            <person name="Ren Q."/>
            <person name="Amedeo P."/>
            <person name="Jones K.M."/>
            <person name="Tallon L.J."/>
            <person name="Delcher A.L."/>
            <person name="Salzberg S.L."/>
            <person name="Silva J.C."/>
            <person name="Haas B.J."/>
            <person name="Majoros W.H."/>
            <person name="Farzad M."/>
            <person name="Carlton J.M."/>
            <person name="Smith R.K. Jr."/>
            <person name="Garg J."/>
            <person name="Pearlman R.E."/>
            <person name="Karrer K.M."/>
            <person name="Sun L."/>
            <person name="Manning G."/>
            <person name="Elde N.C."/>
            <person name="Turkewitz A.P."/>
            <person name="Asai D.J."/>
            <person name="Wilkes D.E."/>
            <person name="Wang Y."/>
            <person name="Cai H."/>
            <person name="Collins K."/>
            <person name="Stewart B.A."/>
            <person name="Lee S.R."/>
            <person name="Wilamowska K."/>
            <person name="Weinberg Z."/>
            <person name="Ruzzo W.L."/>
            <person name="Wloga D."/>
            <person name="Gaertig J."/>
            <person name="Frankel J."/>
            <person name="Tsao C.-C."/>
            <person name="Gorovsky M.A."/>
            <person name="Keeling P.J."/>
            <person name="Waller R.F."/>
            <person name="Patron N.J."/>
            <person name="Cherry J.M."/>
            <person name="Stover N.A."/>
            <person name="Krieger C.J."/>
            <person name="del Toro C."/>
            <person name="Ryder H.F."/>
            <person name="Williamson S.C."/>
            <person name="Barbeau R.A."/>
            <person name="Hamilton E.P."/>
            <person name="Orias E."/>
        </authorList>
    </citation>
    <scope>NUCLEOTIDE SEQUENCE [LARGE SCALE GENOMIC DNA]</scope>
    <source>
        <strain evidence="3">SB210</strain>
    </source>
</reference>
<name>Q23WW2_TETTS</name>
<keyword evidence="1" id="KW-1133">Transmembrane helix</keyword>
<dbReference type="HOGENOM" id="CLU_629301_0_0_1"/>
<dbReference type="GeneID" id="7823810"/>
<gene>
    <name evidence="2" type="ORF">TTHERM_00775940</name>
</gene>
<dbReference type="EMBL" id="GG662606">
    <property type="protein sequence ID" value="EAS00983.2"/>
    <property type="molecule type" value="Genomic_DNA"/>
</dbReference>
<feature type="transmembrane region" description="Helical" evidence="1">
    <location>
        <begin position="86"/>
        <end position="106"/>
    </location>
</feature>
<feature type="transmembrane region" description="Helical" evidence="1">
    <location>
        <begin position="148"/>
        <end position="165"/>
    </location>
</feature>
<keyword evidence="3" id="KW-1185">Reference proteome</keyword>
<feature type="transmembrane region" description="Helical" evidence="1">
    <location>
        <begin position="177"/>
        <end position="203"/>
    </location>
</feature>
<evidence type="ECO:0000256" key="1">
    <source>
        <dbReference type="SAM" id="Phobius"/>
    </source>
</evidence>
<dbReference type="AlphaFoldDB" id="Q23WW2"/>
<feature type="transmembrane region" description="Helical" evidence="1">
    <location>
        <begin position="58"/>
        <end position="74"/>
    </location>
</feature>
<keyword evidence="1" id="KW-0472">Membrane</keyword>
<organism evidence="2 3">
    <name type="scientific">Tetrahymena thermophila (strain SB210)</name>
    <dbReference type="NCBI Taxonomy" id="312017"/>
    <lineage>
        <taxon>Eukaryota</taxon>
        <taxon>Sar</taxon>
        <taxon>Alveolata</taxon>
        <taxon>Ciliophora</taxon>
        <taxon>Intramacronucleata</taxon>
        <taxon>Oligohymenophorea</taxon>
        <taxon>Hymenostomatida</taxon>
        <taxon>Tetrahymenina</taxon>
        <taxon>Tetrahymenidae</taxon>
        <taxon>Tetrahymena</taxon>
    </lineage>
</organism>
<feature type="transmembrane region" description="Helical" evidence="1">
    <location>
        <begin position="253"/>
        <end position="272"/>
    </location>
</feature>
<evidence type="ECO:0000313" key="3">
    <source>
        <dbReference type="Proteomes" id="UP000009168"/>
    </source>
</evidence>
<proteinExistence type="predicted"/>
<sequence length="336" mass="38351">METDINVPKTKGVNFMFQNIKFHIYVYILVNVGQWIMHSQDHYCTADGKSMRKLMEHGSVCMIIINVLGLFYIWCRDQFARLEFWLIYATNFFWFLIVFFDIISAVTSQKRECMEVIMSQKSFAFLGLKNQIELVICLSFQMEYAAKFVNMASNLLFPYLLLSSGKDLGLCHDNGSIIIFSICFSHIFINILAAIMNSVLMCMGRKGRKLQSFRFFILIAVVSFLIVYVIVFISYNQVKQERQCVPMEYTLRAYIQISPIAIASMLTILLSVKSDLGGDVREKALIQHQKHANDQDYIMGVTSKIGGGAYGVVSQANHTDKSKVAQIKQGFGSLKQ</sequence>
<feature type="transmembrane region" description="Helical" evidence="1">
    <location>
        <begin position="20"/>
        <end position="37"/>
    </location>
</feature>
<dbReference type="KEGG" id="tet:TTHERM_00775940"/>